<keyword evidence="2" id="KW-1185">Reference proteome</keyword>
<dbReference type="EMBL" id="ML977138">
    <property type="protein sequence ID" value="KAF1991877.1"/>
    <property type="molecule type" value="Genomic_DNA"/>
</dbReference>
<organism evidence="1 2">
    <name type="scientific">Aulographum hederae CBS 113979</name>
    <dbReference type="NCBI Taxonomy" id="1176131"/>
    <lineage>
        <taxon>Eukaryota</taxon>
        <taxon>Fungi</taxon>
        <taxon>Dikarya</taxon>
        <taxon>Ascomycota</taxon>
        <taxon>Pezizomycotina</taxon>
        <taxon>Dothideomycetes</taxon>
        <taxon>Pleosporomycetidae</taxon>
        <taxon>Aulographales</taxon>
        <taxon>Aulographaceae</taxon>
    </lineage>
</organism>
<proteinExistence type="predicted"/>
<dbReference type="InterPro" id="IPR015943">
    <property type="entry name" value="WD40/YVTN_repeat-like_dom_sf"/>
</dbReference>
<protein>
    <submittedName>
        <fullName evidence="1">Uncharacterized protein</fullName>
    </submittedName>
</protein>
<accession>A0A6G1HFN4</accession>
<dbReference type="PROSITE" id="PS50896">
    <property type="entry name" value="LISH"/>
    <property type="match status" value="1"/>
</dbReference>
<sequence>MDSPAILVARFLRTNNYTETLAAFVKEAGLPPDAGANPTKDDITIEKVLEEKKVFDLSLNFERLGFDEKEKGWRESAPSIPTIVTLPSSSNILNVSVDRVLTKGLETGRPLLLTSTADRRFSQLDATSPSLELLRSDTSLQDSPVLSYTILDQRYIICSSMSGKVIVYDFVEERICDERRDHNKYVVKVTHYKDEDTTWIATAGWDGKVFVYHINTSDGSPKLSEPISSLSLPTNPEALLVIPHPDAPFPLLIVTRRDSTFLYYYGLFAPPFASSESTTVPLLGRQNLAPHSNAWIAFTPSAIALHPKNPSLLAIATSSVPHMKLLIVRLLLPPPDGDTALLSLPPLSDIPTAPTSLLSDSANPTQASQARAALALQECEDAAIQINASTLAPQTPYSTPALAWRPDGNGVWVNGDDGVVRGVEARSGKVVARLGGLGYKGGEGHEPGSKIRCLWAGWVGVGSEEQEWVVSGGFDRRCVVWRVR</sequence>
<name>A0A6G1HFN4_9PEZI</name>
<reference evidence="1" key="1">
    <citation type="journal article" date="2020" name="Stud. Mycol.">
        <title>101 Dothideomycetes genomes: a test case for predicting lifestyles and emergence of pathogens.</title>
        <authorList>
            <person name="Haridas S."/>
            <person name="Albert R."/>
            <person name="Binder M."/>
            <person name="Bloem J."/>
            <person name="Labutti K."/>
            <person name="Salamov A."/>
            <person name="Andreopoulos B."/>
            <person name="Baker S."/>
            <person name="Barry K."/>
            <person name="Bills G."/>
            <person name="Bluhm B."/>
            <person name="Cannon C."/>
            <person name="Castanera R."/>
            <person name="Culley D."/>
            <person name="Daum C."/>
            <person name="Ezra D."/>
            <person name="Gonzalez J."/>
            <person name="Henrissat B."/>
            <person name="Kuo A."/>
            <person name="Liang C."/>
            <person name="Lipzen A."/>
            <person name="Lutzoni F."/>
            <person name="Magnuson J."/>
            <person name="Mondo S."/>
            <person name="Nolan M."/>
            <person name="Ohm R."/>
            <person name="Pangilinan J."/>
            <person name="Park H.-J."/>
            <person name="Ramirez L."/>
            <person name="Alfaro M."/>
            <person name="Sun H."/>
            <person name="Tritt A."/>
            <person name="Yoshinaga Y."/>
            <person name="Zwiers L.-H."/>
            <person name="Turgeon B."/>
            <person name="Goodwin S."/>
            <person name="Spatafora J."/>
            <person name="Crous P."/>
            <person name="Grigoriev I."/>
        </authorList>
    </citation>
    <scope>NUCLEOTIDE SEQUENCE</scope>
    <source>
        <strain evidence="1">CBS 113979</strain>
    </source>
</reference>
<dbReference type="OrthoDB" id="1932312at2759"/>
<dbReference type="InterPro" id="IPR006594">
    <property type="entry name" value="LisH"/>
</dbReference>
<dbReference type="SUPFAM" id="SSF50978">
    <property type="entry name" value="WD40 repeat-like"/>
    <property type="match status" value="1"/>
</dbReference>
<dbReference type="Gene3D" id="2.130.10.10">
    <property type="entry name" value="YVTN repeat-like/Quinoprotein amine dehydrogenase"/>
    <property type="match status" value="2"/>
</dbReference>
<dbReference type="AlphaFoldDB" id="A0A6G1HFN4"/>
<evidence type="ECO:0000313" key="2">
    <source>
        <dbReference type="Proteomes" id="UP000800041"/>
    </source>
</evidence>
<gene>
    <name evidence="1" type="ORF">K402DRAFT_409410</name>
</gene>
<dbReference type="Proteomes" id="UP000800041">
    <property type="component" value="Unassembled WGS sequence"/>
</dbReference>
<evidence type="ECO:0000313" key="1">
    <source>
        <dbReference type="EMBL" id="KAF1991877.1"/>
    </source>
</evidence>
<dbReference type="InterPro" id="IPR036322">
    <property type="entry name" value="WD40_repeat_dom_sf"/>
</dbReference>